<gene>
    <name evidence="2" type="ORF">PTRG_06194</name>
</gene>
<evidence type="ECO:0000313" key="2">
    <source>
        <dbReference type="EMBL" id="EDU49114.1"/>
    </source>
</evidence>
<dbReference type="OrthoDB" id="3642826at2759"/>
<dbReference type="InParanoid" id="B2W636"/>
<evidence type="ECO:0000313" key="3">
    <source>
        <dbReference type="Proteomes" id="UP000001471"/>
    </source>
</evidence>
<proteinExistence type="predicted"/>
<reference evidence="3" key="1">
    <citation type="journal article" date="2013" name="G3 (Bethesda)">
        <title>Comparative genomics of a plant-pathogenic fungus, Pyrenophora tritici-repentis, reveals transduplication and the impact of repeat elements on pathogenicity and population divergence.</title>
        <authorList>
            <person name="Manning V.A."/>
            <person name="Pandelova I."/>
            <person name="Dhillon B."/>
            <person name="Wilhelm L.J."/>
            <person name="Goodwin S.B."/>
            <person name="Berlin A.M."/>
            <person name="Figueroa M."/>
            <person name="Freitag M."/>
            <person name="Hane J.K."/>
            <person name="Henrissat B."/>
            <person name="Holman W.H."/>
            <person name="Kodira C.D."/>
            <person name="Martin J."/>
            <person name="Oliver R.P."/>
            <person name="Robbertse B."/>
            <person name="Schackwitz W."/>
            <person name="Schwartz D.C."/>
            <person name="Spatafora J.W."/>
            <person name="Turgeon B.G."/>
            <person name="Yandava C."/>
            <person name="Young S."/>
            <person name="Zhou S."/>
            <person name="Zeng Q."/>
            <person name="Grigoriev I.V."/>
            <person name="Ma L.-J."/>
            <person name="Ciuffetti L.M."/>
        </authorList>
    </citation>
    <scope>NUCLEOTIDE SEQUENCE [LARGE SCALE GENOMIC DNA]</scope>
    <source>
        <strain evidence="3">Pt-1C-BFP</strain>
    </source>
</reference>
<dbReference type="STRING" id="426418.B2W636"/>
<dbReference type="OMA" id="GYIVMGP"/>
<dbReference type="HOGENOM" id="CLU_566376_0_0_1"/>
<dbReference type="Proteomes" id="UP000001471">
    <property type="component" value="Unassembled WGS sequence"/>
</dbReference>
<sequence>MSQSVLMCDTDRVTSDYGLKTASGGLCLLTSESRFSIGAAASISSPPHPFETKESTSPSLGPALLQFVGFGLKKSLERLRFISLPLAPRGSVLVAPAPGFDPGLSPTHPASTDAAPVAITSQGNATSTSSMSPTHHGLRPILPLPTQVGDPYGHHEISEPDFTATRPCSGCSPVILITAAGWLDQSTRVATSSTVEPVSPQAVTTIPAGASPSASSTSIAIDSDPDSSNFAMGDSCTLTPGETIIVDDTPIGIPTSTGGTEVGMVPSATALVVNGQTSNISTVSGSIYTKVVPAALNYNNKVYTANHAGYIVMGPGTTLIPGGTPVTINGTTLSLEHSGTAVLIQSTTQSLEPVTTVVTLKRGSGALKTGCGAPRQSTGDVYVYPTATPVSAGGIRSYGTVPDGWLGSVILLMWCGIGIVLRI</sequence>
<dbReference type="AlphaFoldDB" id="B2W636"/>
<name>B2W636_PYRTR</name>
<organism evidence="2 3">
    <name type="scientific">Pyrenophora tritici-repentis (strain Pt-1C-BFP)</name>
    <name type="common">Wheat tan spot fungus</name>
    <name type="synonym">Drechslera tritici-repentis</name>
    <dbReference type="NCBI Taxonomy" id="426418"/>
    <lineage>
        <taxon>Eukaryota</taxon>
        <taxon>Fungi</taxon>
        <taxon>Dikarya</taxon>
        <taxon>Ascomycota</taxon>
        <taxon>Pezizomycotina</taxon>
        <taxon>Dothideomycetes</taxon>
        <taxon>Pleosporomycetidae</taxon>
        <taxon>Pleosporales</taxon>
        <taxon>Pleosporineae</taxon>
        <taxon>Pleosporaceae</taxon>
        <taxon>Pyrenophora</taxon>
    </lineage>
</organism>
<dbReference type="EMBL" id="DS231619">
    <property type="protein sequence ID" value="EDU49114.1"/>
    <property type="molecule type" value="Genomic_DNA"/>
</dbReference>
<feature type="region of interest" description="Disordered" evidence="1">
    <location>
        <begin position="204"/>
        <end position="234"/>
    </location>
</feature>
<protein>
    <submittedName>
        <fullName evidence="2">Uncharacterized protein</fullName>
    </submittedName>
</protein>
<dbReference type="eggNOG" id="ENOG502RR0N">
    <property type="taxonomic scope" value="Eukaryota"/>
</dbReference>
<feature type="compositionally biased region" description="Low complexity" evidence="1">
    <location>
        <begin position="204"/>
        <end position="228"/>
    </location>
</feature>
<accession>B2W636</accession>
<evidence type="ECO:0000256" key="1">
    <source>
        <dbReference type="SAM" id="MobiDB-lite"/>
    </source>
</evidence>